<dbReference type="Gene3D" id="1.10.10.10">
    <property type="entry name" value="Winged helix-like DNA-binding domain superfamily/Winged helix DNA-binding domain"/>
    <property type="match status" value="1"/>
</dbReference>
<dbReference type="SUPFAM" id="SSF55781">
    <property type="entry name" value="GAF domain-like"/>
    <property type="match status" value="1"/>
</dbReference>
<evidence type="ECO:0000259" key="5">
    <source>
        <dbReference type="PROSITE" id="PS51078"/>
    </source>
</evidence>
<protein>
    <submittedName>
        <fullName evidence="6">IclR family transcriptional regulator</fullName>
    </submittedName>
</protein>
<proteinExistence type="predicted"/>
<keyword evidence="1" id="KW-0805">Transcription regulation</keyword>
<organism evidence="6 7">
    <name type="scientific">Cohnella pontilimi</name>
    <dbReference type="NCBI Taxonomy" id="2564100"/>
    <lineage>
        <taxon>Bacteria</taxon>
        <taxon>Bacillati</taxon>
        <taxon>Bacillota</taxon>
        <taxon>Bacilli</taxon>
        <taxon>Bacillales</taxon>
        <taxon>Paenibacillaceae</taxon>
        <taxon>Cohnella</taxon>
    </lineage>
</organism>
<dbReference type="GO" id="GO:0003677">
    <property type="term" value="F:DNA binding"/>
    <property type="evidence" value="ECO:0007669"/>
    <property type="project" value="UniProtKB-KW"/>
</dbReference>
<keyword evidence="3" id="KW-0804">Transcription</keyword>
<dbReference type="InterPro" id="IPR029016">
    <property type="entry name" value="GAF-like_dom_sf"/>
</dbReference>
<dbReference type="PROSITE" id="PS51078">
    <property type="entry name" value="ICLR_ED"/>
    <property type="match status" value="1"/>
</dbReference>
<dbReference type="InterPro" id="IPR005471">
    <property type="entry name" value="Tscrpt_reg_IclR_N"/>
</dbReference>
<dbReference type="InterPro" id="IPR036390">
    <property type="entry name" value="WH_DNA-bd_sf"/>
</dbReference>
<dbReference type="InterPro" id="IPR011991">
    <property type="entry name" value="ArsR-like_HTH"/>
</dbReference>
<gene>
    <name evidence="6" type="ORF">E5161_16160</name>
</gene>
<dbReference type="EMBL" id="SUPK01000008">
    <property type="protein sequence ID" value="TJY40687.1"/>
    <property type="molecule type" value="Genomic_DNA"/>
</dbReference>
<accession>A0A4U0F7J6</accession>
<dbReference type="PANTHER" id="PTHR30136">
    <property type="entry name" value="HELIX-TURN-HELIX TRANSCRIPTIONAL REGULATOR, ICLR FAMILY"/>
    <property type="match status" value="1"/>
</dbReference>
<dbReference type="InterPro" id="IPR050707">
    <property type="entry name" value="HTH_MetabolicPath_Reg"/>
</dbReference>
<dbReference type="Proteomes" id="UP000309673">
    <property type="component" value="Unassembled WGS sequence"/>
</dbReference>
<dbReference type="PANTHER" id="PTHR30136:SF24">
    <property type="entry name" value="HTH-TYPE TRANSCRIPTIONAL REPRESSOR ALLR"/>
    <property type="match status" value="1"/>
</dbReference>
<dbReference type="CDD" id="cd00090">
    <property type="entry name" value="HTH_ARSR"/>
    <property type="match status" value="1"/>
</dbReference>
<dbReference type="SUPFAM" id="SSF46785">
    <property type="entry name" value="Winged helix' DNA-binding domain"/>
    <property type="match status" value="1"/>
</dbReference>
<evidence type="ECO:0000256" key="2">
    <source>
        <dbReference type="ARBA" id="ARBA00023125"/>
    </source>
</evidence>
<comment type="caution">
    <text evidence="6">The sequence shown here is derived from an EMBL/GenBank/DDBJ whole genome shotgun (WGS) entry which is preliminary data.</text>
</comment>
<dbReference type="AlphaFoldDB" id="A0A4U0F7J6"/>
<dbReference type="RefSeq" id="WP_136778877.1">
    <property type="nucleotide sequence ID" value="NZ_SUPK01000008.1"/>
</dbReference>
<evidence type="ECO:0000259" key="4">
    <source>
        <dbReference type="PROSITE" id="PS51077"/>
    </source>
</evidence>
<dbReference type="GO" id="GO:0003700">
    <property type="term" value="F:DNA-binding transcription factor activity"/>
    <property type="evidence" value="ECO:0007669"/>
    <property type="project" value="TreeGrafter"/>
</dbReference>
<evidence type="ECO:0000256" key="1">
    <source>
        <dbReference type="ARBA" id="ARBA00023015"/>
    </source>
</evidence>
<keyword evidence="7" id="KW-1185">Reference proteome</keyword>
<evidence type="ECO:0000313" key="6">
    <source>
        <dbReference type="EMBL" id="TJY40687.1"/>
    </source>
</evidence>
<reference evidence="6 7" key="1">
    <citation type="submission" date="2019-04" db="EMBL/GenBank/DDBJ databases">
        <title>Cohnella sp. nov., isolated from soil.</title>
        <authorList>
            <person name="Kim W."/>
        </authorList>
    </citation>
    <scope>NUCLEOTIDE SEQUENCE [LARGE SCALE GENOMIC DNA]</scope>
    <source>
        <strain evidence="6 7">CAU 1483</strain>
    </source>
</reference>
<keyword evidence="2" id="KW-0238">DNA-binding</keyword>
<dbReference type="InterPro" id="IPR036388">
    <property type="entry name" value="WH-like_DNA-bd_sf"/>
</dbReference>
<sequence>MNGTQVLGRALDILFVLGESERTLSVCEIAEKVAIPESTAYRLLQTLEQNGIVERKAKGQIGLGLRILDLARNLHQQIDHELIIAAREVMEQLTEKTNETSLLAFRTGLQAICIDCVESPRFIRFTIPKGKILPLHKGASGKAILAYENKRILEQLTHASKDSQVSGQLDKELGDIVQNGYSMTIGEVDMDVCGIAAPIYDGYRRVIASLTVVGPIDRFPKEARDQAIVLVMESAREISEKLAKLKR</sequence>
<dbReference type="GO" id="GO:0045892">
    <property type="term" value="P:negative regulation of DNA-templated transcription"/>
    <property type="evidence" value="ECO:0007669"/>
    <property type="project" value="UniProtKB-ARBA"/>
</dbReference>
<dbReference type="PROSITE" id="PS51077">
    <property type="entry name" value="HTH_ICLR"/>
    <property type="match status" value="1"/>
</dbReference>
<dbReference type="Gene3D" id="3.30.450.40">
    <property type="match status" value="1"/>
</dbReference>
<evidence type="ECO:0000313" key="7">
    <source>
        <dbReference type="Proteomes" id="UP000309673"/>
    </source>
</evidence>
<dbReference type="SMART" id="SM00346">
    <property type="entry name" value="HTH_ICLR"/>
    <property type="match status" value="1"/>
</dbReference>
<evidence type="ECO:0000256" key="3">
    <source>
        <dbReference type="ARBA" id="ARBA00023163"/>
    </source>
</evidence>
<dbReference type="Pfam" id="PF01614">
    <property type="entry name" value="IclR_C"/>
    <property type="match status" value="1"/>
</dbReference>
<dbReference type="OrthoDB" id="9791752at2"/>
<dbReference type="Pfam" id="PF09339">
    <property type="entry name" value="HTH_IclR"/>
    <property type="match status" value="1"/>
</dbReference>
<name>A0A4U0F7J6_9BACL</name>
<feature type="domain" description="IclR-ED" evidence="5">
    <location>
        <begin position="66"/>
        <end position="244"/>
    </location>
</feature>
<feature type="domain" description="HTH iclR-type" evidence="4">
    <location>
        <begin position="4"/>
        <end position="65"/>
    </location>
</feature>
<dbReference type="InterPro" id="IPR014757">
    <property type="entry name" value="Tscrpt_reg_IclR_C"/>
</dbReference>